<dbReference type="EMBL" id="JWLZ01000029">
    <property type="protein sequence ID" value="KHT64995.1"/>
    <property type="molecule type" value="Genomic_DNA"/>
</dbReference>
<reference evidence="1 2" key="1">
    <citation type="submission" date="2014-12" db="EMBL/GenBank/DDBJ databases">
        <title>Genome sequencing of Photobacterium gaetbulicola AD005a.</title>
        <authorList>
            <person name="Adrian T.G.S."/>
            <person name="Chan K.G."/>
        </authorList>
    </citation>
    <scope>NUCLEOTIDE SEQUENCE [LARGE SCALE GENOMIC DNA]</scope>
    <source>
        <strain evidence="1 2">AD005a</strain>
    </source>
</reference>
<gene>
    <name evidence="1" type="ORF">RJ45_03440</name>
</gene>
<organism evidence="1 2">
    <name type="scientific">Photobacterium gaetbulicola</name>
    <dbReference type="NCBI Taxonomy" id="1295392"/>
    <lineage>
        <taxon>Bacteria</taxon>
        <taxon>Pseudomonadati</taxon>
        <taxon>Pseudomonadota</taxon>
        <taxon>Gammaproteobacteria</taxon>
        <taxon>Vibrionales</taxon>
        <taxon>Vibrionaceae</taxon>
        <taxon>Photobacterium</taxon>
    </lineage>
</organism>
<name>A0A0B9GJM0_9GAMM</name>
<dbReference type="RefSeq" id="WP_039458042.1">
    <property type="nucleotide sequence ID" value="NZ_JWLZ01000029.1"/>
</dbReference>
<dbReference type="AlphaFoldDB" id="A0A0B9GJM0"/>
<evidence type="ECO:0000313" key="2">
    <source>
        <dbReference type="Proteomes" id="UP000031278"/>
    </source>
</evidence>
<evidence type="ECO:0000313" key="1">
    <source>
        <dbReference type="EMBL" id="KHT64995.1"/>
    </source>
</evidence>
<protein>
    <submittedName>
        <fullName evidence="1">Uncharacterized protein</fullName>
    </submittedName>
</protein>
<proteinExistence type="predicted"/>
<comment type="caution">
    <text evidence="1">The sequence shown here is derived from an EMBL/GenBank/DDBJ whole genome shotgun (WGS) entry which is preliminary data.</text>
</comment>
<accession>A0A0B9GJM0</accession>
<dbReference type="Proteomes" id="UP000031278">
    <property type="component" value="Unassembled WGS sequence"/>
</dbReference>
<sequence length="111" mass="12428">MGISSTKLVISIIGCFTKGAEAMNTYHSIYDVLKVKGAQWKTEANTSITHDVEKLILELEPYVNNSKNASHMSFLLKDLLEVLSIDFKCQEDRKSASMLLIEEIMQAQSTT</sequence>